<dbReference type="Gene3D" id="1.10.132.100">
    <property type="match status" value="1"/>
</dbReference>
<dbReference type="Gene3D" id="1.10.520.40">
    <property type="entry name" value="CRISPR-associated protein Cse2"/>
    <property type="match status" value="1"/>
</dbReference>
<sequence>MSEPDPSFDLVDQPWVMVRMNDGRVIELSLLDTFRRAREIACLLGDVPTQVFALTRLLLAILHRAVDGPADVDAWERLWADGFPVGTVETYLDRHRDRFDLLHPVTPFFQVAGLRTSKGEVSELSKLIADVPNGRPFFSTRVGAPLRLSLAEAARWVVHCQAFDISGIKSGAVGDDRVTGGKGYPIGQGWSGHLGGMLVEGHNLRETLLLNLIAADFEPADGARDDLPVWERVAPGAAEEVPGGRAPAGPLELFTWQSRRIRLAVAADEVTGVLVCNGDKLTPQNLFAVEPHTAWRRSKAQQTKLKSSTPVYMPLEHDPSRAIWRGLQAMLPTAAVSTSGAEPAARLSPQVIRWVGHLRWEDALPADFTVGLHSTGVVYGSQNSVVDEIVEDRMSLAAVLLAQGAADLTEVVVSCVAAAEDAAKALGALAANLVEAGGGEHAGPRSRAIESAYDELDPLFRAWVRELGPASDPTTCQQHWHETADRAVRRLGLELVAQAPKVSWAGRVRTGRPVSAVHADEWFDSALRKALPMSHLPDRMTTREAMTTPTPEKSIQDSGPLRGIVADRAGSLQDAYLRKVSAGVAALARLRRGAGKSPGSVVDILEHTLHPVFACGSRDDEPTRDEIAAHHCLTMFALHQQSQAQRMHRPGIRLGTAIRRLVPTDSRPDNPVTRRFAMLSTADSLDELVHHLRGVVQLLRGAGTPLDYGWLAQDLSNWQRGGDPRTRVILAWGRAFHFATGPATAATPVIEQA</sequence>
<dbReference type="Pfam" id="PF09481">
    <property type="entry name" value="CRISPR_Cse1"/>
    <property type="match status" value="1"/>
</dbReference>
<dbReference type="Pfam" id="PF09485">
    <property type="entry name" value="CRISPR_Cse2"/>
    <property type="match status" value="1"/>
</dbReference>
<dbReference type="NCBIfam" id="TIGR02547">
    <property type="entry name" value="casA_cse1"/>
    <property type="match status" value="1"/>
</dbReference>
<dbReference type="Proteomes" id="UP000282454">
    <property type="component" value="Unassembled WGS sequence"/>
</dbReference>
<dbReference type="AlphaFoldDB" id="A0A421B2U1"/>
<organism evidence="1 2">
    <name type="scientific">Actinokineospora cianjurensis</name>
    <dbReference type="NCBI Taxonomy" id="585224"/>
    <lineage>
        <taxon>Bacteria</taxon>
        <taxon>Bacillati</taxon>
        <taxon>Actinomycetota</taxon>
        <taxon>Actinomycetes</taxon>
        <taxon>Pseudonocardiales</taxon>
        <taxon>Pseudonocardiaceae</taxon>
        <taxon>Actinokineospora</taxon>
    </lineage>
</organism>
<gene>
    <name evidence="1" type="ORF">CLV68_3172</name>
</gene>
<reference evidence="1 2" key="1">
    <citation type="submission" date="2018-10" db="EMBL/GenBank/DDBJ databases">
        <title>Genomic Encyclopedia of Archaeal and Bacterial Type Strains, Phase II (KMG-II): from individual species to whole genera.</title>
        <authorList>
            <person name="Goeker M."/>
        </authorList>
    </citation>
    <scope>NUCLEOTIDE SEQUENCE [LARGE SCALE GENOMIC DNA]</scope>
    <source>
        <strain evidence="1 2">DSM 45657</strain>
    </source>
</reference>
<evidence type="ECO:0000313" key="2">
    <source>
        <dbReference type="Proteomes" id="UP000282454"/>
    </source>
</evidence>
<dbReference type="CDD" id="cd09729">
    <property type="entry name" value="Cse1_I-E"/>
    <property type="match status" value="1"/>
</dbReference>
<dbReference type="InterPro" id="IPR013381">
    <property type="entry name" value="CRISPR-assoc_prot_Cse1"/>
</dbReference>
<name>A0A421B2U1_9PSEU</name>
<proteinExistence type="predicted"/>
<evidence type="ECO:0000313" key="1">
    <source>
        <dbReference type="EMBL" id="RLK58699.1"/>
    </source>
</evidence>
<keyword evidence="2" id="KW-1185">Reference proteome</keyword>
<dbReference type="InterPro" id="IPR038287">
    <property type="entry name" value="Cse2_sf"/>
</dbReference>
<dbReference type="CDD" id="cd09731">
    <property type="entry name" value="Cse2_I-E"/>
    <property type="match status" value="1"/>
</dbReference>
<dbReference type="EMBL" id="RCDD01000002">
    <property type="protein sequence ID" value="RLK58699.1"/>
    <property type="molecule type" value="Genomic_DNA"/>
</dbReference>
<dbReference type="RefSeq" id="WP_246009895.1">
    <property type="nucleotide sequence ID" value="NZ_RCDD01000002.1"/>
</dbReference>
<protein>
    <submittedName>
        <fullName evidence="1">CRISPR-associated Cse1 family protein</fullName>
    </submittedName>
</protein>
<dbReference type="InterPro" id="IPR013382">
    <property type="entry name" value="CRISPR-assoc_prot_Cse2"/>
</dbReference>
<accession>A0A421B2U1</accession>
<comment type="caution">
    <text evidence="1">The sequence shown here is derived from an EMBL/GenBank/DDBJ whole genome shotgun (WGS) entry which is preliminary data.</text>
</comment>
<dbReference type="NCBIfam" id="TIGR02548">
    <property type="entry name" value="casB_cse2"/>
    <property type="match status" value="1"/>
</dbReference>